<evidence type="ECO:0000313" key="2">
    <source>
        <dbReference type="Proteomes" id="UP000192932"/>
    </source>
</evidence>
<sequence>MIKEKTLMSSNKYKYQHMDIKVLEREGFNVCAFSASFVHVELNGRISPGLMEVNKTLWDQQSNKRPKGFWVLRTVRKDDGTTTTVLVSDEWFYETLSSEERKVFEQRLDNEIGMQS</sequence>
<dbReference type="EMBL" id="CP020743">
    <property type="protein sequence ID" value="ARJ20089.1"/>
    <property type="molecule type" value="Genomic_DNA"/>
</dbReference>
<organism evidence="1 2">
    <name type="scientific">Bacillus mycoides</name>
    <dbReference type="NCBI Taxonomy" id="1405"/>
    <lineage>
        <taxon>Bacteria</taxon>
        <taxon>Bacillati</taxon>
        <taxon>Bacillota</taxon>
        <taxon>Bacilli</taxon>
        <taxon>Bacillales</taxon>
        <taxon>Bacillaceae</taxon>
        <taxon>Bacillus</taxon>
        <taxon>Bacillus cereus group</taxon>
    </lineage>
</organism>
<gene>
    <name evidence="1" type="ORF">B7492_01925</name>
</gene>
<name>A0A1W6A2N6_BACMY</name>
<accession>A0A1W6A2N6</accession>
<proteinExistence type="predicted"/>
<dbReference type="AlphaFoldDB" id="A0A1W6A2N6"/>
<evidence type="ECO:0000313" key="1">
    <source>
        <dbReference type="EMBL" id="ARJ20089.1"/>
    </source>
</evidence>
<reference evidence="1 2" key="1">
    <citation type="submission" date="2017-04" db="EMBL/GenBank/DDBJ databases">
        <title>The Characteristic of a Fine Plant Growth-Promoting Rhizobacteria Bacillus mycoides Gnyt1 and its Whole Genome Sequencing Analysis.</title>
        <authorList>
            <person name="Li J.H."/>
            <person name="Yao T."/>
        </authorList>
    </citation>
    <scope>NUCLEOTIDE SEQUENCE [LARGE SCALE GENOMIC DNA]</scope>
    <source>
        <strain evidence="1 2">Gnyt1</strain>
    </source>
</reference>
<dbReference type="Proteomes" id="UP000192932">
    <property type="component" value="Chromosome"/>
</dbReference>
<dbReference type="RefSeq" id="WP_085308765.1">
    <property type="nucleotide sequence ID" value="NZ_CP020743.1"/>
</dbReference>
<protein>
    <submittedName>
        <fullName evidence="1">Uncharacterized protein</fullName>
    </submittedName>
</protein>